<dbReference type="InterPro" id="IPR050638">
    <property type="entry name" value="AA-Vitamin_Transporters"/>
</dbReference>
<dbReference type="OrthoDB" id="321830at2"/>
<dbReference type="RefSeq" id="WP_119917920.1">
    <property type="nucleotide sequence ID" value="NZ_QYYA01000002.1"/>
</dbReference>
<feature type="transmembrane region" description="Helical" evidence="5">
    <location>
        <begin position="123"/>
        <end position="140"/>
    </location>
</feature>
<comment type="caution">
    <text evidence="7">The sequence shown here is derived from an EMBL/GenBank/DDBJ whole genome shotgun (WGS) entry which is preliminary data.</text>
</comment>
<dbReference type="PANTHER" id="PTHR32322:SF9">
    <property type="entry name" value="AMINO-ACID METABOLITE EFFLUX PUMP-RELATED"/>
    <property type="match status" value="1"/>
</dbReference>
<keyword evidence="4 5" id="KW-0472">Membrane</keyword>
<accession>A0A418Y006</accession>
<dbReference type="Pfam" id="PF00892">
    <property type="entry name" value="EamA"/>
    <property type="match status" value="2"/>
</dbReference>
<keyword evidence="3 5" id="KW-1133">Transmembrane helix</keyword>
<feature type="transmembrane region" description="Helical" evidence="5">
    <location>
        <begin position="146"/>
        <end position="164"/>
    </location>
</feature>
<name>A0A418Y006_9GAMM</name>
<feature type="domain" description="EamA" evidence="6">
    <location>
        <begin position="8"/>
        <end position="137"/>
    </location>
</feature>
<dbReference type="GO" id="GO:0016020">
    <property type="term" value="C:membrane"/>
    <property type="evidence" value="ECO:0007669"/>
    <property type="project" value="UniProtKB-SubCell"/>
</dbReference>
<gene>
    <name evidence="7" type="ORF">D4A39_08995</name>
</gene>
<dbReference type="AlphaFoldDB" id="A0A418Y006"/>
<feature type="transmembrane region" description="Helical" evidence="5">
    <location>
        <begin position="176"/>
        <end position="195"/>
    </location>
</feature>
<dbReference type="InterPro" id="IPR037185">
    <property type="entry name" value="EmrE-like"/>
</dbReference>
<organism evidence="7 8">
    <name type="scientific">Alcanivorax profundi</name>
    <dbReference type="NCBI Taxonomy" id="2338368"/>
    <lineage>
        <taxon>Bacteria</taxon>
        <taxon>Pseudomonadati</taxon>
        <taxon>Pseudomonadota</taxon>
        <taxon>Gammaproteobacteria</taxon>
        <taxon>Oceanospirillales</taxon>
        <taxon>Alcanivoracaceae</taxon>
        <taxon>Alcanivorax</taxon>
    </lineage>
</organism>
<keyword evidence="8" id="KW-1185">Reference proteome</keyword>
<feature type="transmembrane region" description="Helical" evidence="5">
    <location>
        <begin position="36"/>
        <end position="56"/>
    </location>
</feature>
<dbReference type="PANTHER" id="PTHR32322">
    <property type="entry name" value="INNER MEMBRANE TRANSPORTER"/>
    <property type="match status" value="1"/>
</dbReference>
<protein>
    <submittedName>
        <fullName evidence="7">DMT family transporter</fullName>
    </submittedName>
</protein>
<evidence type="ECO:0000256" key="3">
    <source>
        <dbReference type="ARBA" id="ARBA00022989"/>
    </source>
</evidence>
<feature type="transmembrane region" description="Helical" evidence="5">
    <location>
        <begin position="207"/>
        <end position="227"/>
    </location>
</feature>
<evidence type="ECO:0000313" key="8">
    <source>
        <dbReference type="Proteomes" id="UP000283734"/>
    </source>
</evidence>
<comment type="subcellular location">
    <subcellularLocation>
        <location evidence="1">Membrane</location>
        <topology evidence="1">Multi-pass membrane protein</topology>
    </subcellularLocation>
</comment>
<evidence type="ECO:0000256" key="4">
    <source>
        <dbReference type="ARBA" id="ARBA00023136"/>
    </source>
</evidence>
<dbReference type="InterPro" id="IPR000620">
    <property type="entry name" value="EamA_dom"/>
</dbReference>
<feature type="transmembrane region" description="Helical" evidence="5">
    <location>
        <begin position="260"/>
        <end position="277"/>
    </location>
</feature>
<feature type="transmembrane region" description="Helical" evidence="5">
    <location>
        <begin position="234"/>
        <end position="254"/>
    </location>
</feature>
<dbReference type="EMBL" id="QYYA01000002">
    <property type="protein sequence ID" value="RJG18591.1"/>
    <property type="molecule type" value="Genomic_DNA"/>
</dbReference>
<evidence type="ECO:0000259" key="6">
    <source>
        <dbReference type="Pfam" id="PF00892"/>
    </source>
</evidence>
<evidence type="ECO:0000256" key="1">
    <source>
        <dbReference type="ARBA" id="ARBA00004141"/>
    </source>
</evidence>
<evidence type="ECO:0000256" key="5">
    <source>
        <dbReference type="SAM" id="Phobius"/>
    </source>
</evidence>
<keyword evidence="2 5" id="KW-0812">Transmembrane</keyword>
<proteinExistence type="predicted"/>
<dbReference type="Proteomes" id="UP000283734">
    <property type="component" value="Unassembled WGS sequence"/>
</dbReference>
<evidence type="ECO:0000256" key="2">
    <source>
        <dbReference type="ARBA" id="ARBA00022692"/>
    </source>
</evidence>
<evidence type="ECO:0000313" key="7">
    <source>
        <dbReference type="EMBL" id="RJG18591.1"/>
    </source>
</evidence>
<feature type="domain" description="EamA" evidence="6">
    <location>
        <begin position="148"/>
        <end position="277"/>
    </location>
</feature>
<reference evidence="7 8" key="1">
    <citation type="submission" date="2018-09" db="EMBL/GenBank/DDBJ databases">
        <title>Alcanivorax profundi sp. nov., isolated from 1000 m-depth seawater of the Mariana Trench.</title>
        <authorList>
            <person name="Liu J."/>
        </authorList>
    </citation>
    <scope>NUCLEOTIDE SEQUENCE [LARGE SCALE GENOMIC DNA]</scope>
    <source>
        <strain evidence="7 8">MTEO17</strain>
    </source>
</reference>
<dbReference type="SUPFAM" id="SSF103481">
    <property type="entry name" value="Multidrug resistance efflux transporter EmrE"/>
    <property type="match status" value="2"/>
</dbReference>
<sequence length="287" mass="29686">MPLRHPLVLTAIAMLAFAANSVLCRLALHDGAIDAASFTAVRLVTGALTLVLILGIRQSTWPRPLAHGNHRSALALFVYAAGFSLAYVELATGTGALLLFGAVQATMIGYGRYRGERLSRWQWAGLALALTGLLVLLLPGATAPPVTAALLMLLAGIGWGVYSLRGKGTADATAETTGNFLRSLPWLAPLLIIAWPPHLPTGEGLLYALLSGALASGAGYAIWYLALPALATSTAATVQLGVPVLAALAGTLWLDESVTVRLVIASVAILGGIALVIRGRLSAGENT</sequence>